<gene>
    <name evidence="2" type="ORF">SKAU_G00219080</name>
</gene>
<evidence type="ECO:0008006" key="4">
    <source>
        <dbReference type="Google" id="ProtNLM"/>
    </source>
</evidence>
<name>A0A9Q1FAE1_SYNKA</name>
<proteinExistence type="predicted"/>
<evidence type="ECO:0000313" key="2">
    <source>
        <dbReference type="EMBL" id="KAJ8354341.1"/>
    </source>
</evidence>
<organism evidence="2 3">
    <name type="scientific">Synaphobranchus kaupii</name>
    <name type="common">Kaup's arrowtooth eel</name>
    <dbReference type="NCBI Taxonomy" id="118154"/>
    <lineage>
        <taxon>Eukaryota</taxon>
        <taxon>Metazoa</taxon>
        <taxon>Chordata</taxon>
        <taxon>Craniata</taxon>
        <taxon>Vertebrata</taxon>
        <taxon>Euteleostomi</taxon>
        <taxon>Actinopterygii</taxon>
        <taxon>Neopterygii</taxon>
        <taxon>Teleostei</taxon>
        <taxon>Anguilliformes</taxon>
        <taxon>Synaphobranchidae</taxon>
        <taxon>Synaphobranchus</taxon>
    </lineage>
</organism>
<keyword evidence="3" id="KW-1185">Reference proteome</keyword>
<protein>
    <recommendedName>
        <fullName evidence="4">Ribosome-binding factor A, mitochondrial</fullName>
    </recommendedName>
</protein>
<dbReference type="Proteomes" id="UP001152622">
    <property type="component" value="Chromosome 7"/>
</dbReference>
<dbReference type="SUPFAM" id="SSF89919">
    <property type="entry name" value="Ribosome-binding factor A, RbfA"/>
    <property type="match status" value="1"/>
</dbReference>
<feature type="compositionally biased region" description="Basic and acidic residues" evidence="1">
    <location>
        <begin position="364"/>
        <end position="377"/>
    </location>
</feature>
<dbReference type="InterPro" id="IPR000238">
    <property type="entry name" value="RbfA"/>
</dbReference>
<feature type="compositionally biased region" description="Acidic residues" evidence="1">
    <location>
        <begin position="349"/>
        <end position="363"/>
    </location>
</feature>
<reference evidence="2" key="1">
    <citation type="journal article" date="2023" name="Science">
        <title>Genome structures resolve the early diversification of teleost fishes.</title>
        <authorList>
            <person name="Parey E."/>
            <person name="Louis A."/>
            <person name="Montfort J."/>
            <person name="Bouchez O."/>
            <person name="Roques C."/>
            <person name="Iampietro C."/>
            <person name="Lluch J."/>
            <person name="Castinel A."/>
            <person name="Donnadieu C."/>
            <person name="Desvignes T."/>
            <person name="Floi Bucao C."/>
            <person name="Jouanno E."/>
            <person name="Wen M."/>
            <person name="Mejri S."/>
            <person name="Dirks R."/>
            <person name="Jansen H."/>
            <person name="Henkel C."/>
            <person name="Chen W.J."/>
            <person name="Zahm M."/>
            <person name="Cabau C."/>
            <person name="Klopp C."/>
            <person name="Thompson A.W."/>
            <person name="Robinson-Rechavi M."/>
            <person name="Braasch I."/>
            <person name="Lecointre G."/>
            <person name="Bobe J."/>
            <person name="Postlethwait J.H."/>
            <person name="Berthelot C."/>
            <person name="Roest Crollius H."/>
            <person name="Guiguen Y."/>
        </authorList>
    </citation>
    <scope>NUCLEOTIDE SEQUENCE</scope>
    <source>
        <strain evidence="2">WJC10195</strain>
    </source>
</reference>
<dbReference type="InterPro" id="IPR015946">
    <property type="entry name" value="KH_dom-like_a/b"/>
</dbReference>
<dbReference type="AlphaFoldDB" id="A0A9Q1FAE1"/>
<feature type="region of interest" description="Disordered" evidence="1">
    <location>
        <begin position="346"/>
        <end position="377"/>
    </location>
</feature>
<dbReference type="PANTHER" id="PTHR14725:SF0">
    <property type="entry name" value="RIBOSOME-BINDING FACTOR A, MITOCHONDRIAL-RELATED"/>
    <property type="match status" value="1"/>
</dbReference>
<comment type="caution">
    <text evidence="2">The sequence shown here is derived from an EMBL/GenBank/DDBJ whole genome shotgun (WGS) entry which is preliminary data.</text>
</comment>
<dbReference type="GO" id="GO:0006364">
    <property type="term" value="P:rRNA processing"/>
    <property type="evidence" value="ECO:0007669"/>
    <property type="project" value="InterPro"/>
</dbReference>
<dbReference type="OrthoDB" id="418445at2759"/>
<sequence length="377" mass="42996">MFTSITSSCFRKCLAHQRRSIPIMNKFIAESTKMQCHQILYRRRELPSTENGKLVLGCWGRGNIHTSCIQYGSKNLLKKFANKSKKKLWYESPTFSPKQILPSSQTDPLQLTKPKKLKQESTMRMRVLNTILFKAISDFLSSHEVSAEVYNLNVEISKVSLPADFSNCRVYWKTSGTSERDSLIQEVLDKSALPLRHLLISHQVLGSVPPLVFLRDKQYAALIEVEHLLKIADFGEEENTEETKNSNNVKDGGESAHLSNTSGQPVTAKKAPPFGIDHEALNKQILEYKQRPKEALCKNPVPSVTQQQLDVLAELRRQKLIEKKKKSRRPVDDDITPQAYLLARYNQDTDAEEVEHPEFDDEESQVKEVMAGDDRRS</sequence>
<dbReference type="Gene3D" id="3.30.300.20">
    <property type="match status" value="1"/>
</dbReference>
<accession>A0A9Q1FAE1</accession>
<dbReference type="InterPro" id="IPR023799">
    <property type="entry name" value="RbfA_dom_sf"/>
</dbReference>
<evidence type="ECO:0000313" key="3">
    <source>
        <dbReference type="Proteomes" id="UP001152622"/>
    </source>
</evidence>
<evidence type="ECO:0000256" key="1">
    <source>
        <dbReference type="SAM" id="MobiDB-lite"/>
    </source>
</evidence>
<feature type="region of interest" description="Disordered" evidence="1">
    <location>
        <begin position="237"/>
        <end position="273"/>
    </location>
</feature>
<dbReference type="EMBL" id="JAINUF010000007">
    <property type="protein sequence ID" value="KAJ8354341.1"/>
    <property type="molecule type" value="Genomic_DNA"/>
</dbReference>
<dbReference type="InterPro" id="IPR039212">
    <property type="entry name" value="RBFA_mitochondrial"/>
</dbReference>
<dbReference type="Pfam" id="PF02033">
    <property type="entry name" value="RBFA"/>
    <property type="match status" value="1"/>
</dbReference>
<dbReference type="PANTHER" id="PTHR14725">
    <property type="entry name" value="RIBOSOME-BINDING FACTOR A, MITOCHONDRIAL-RELATED"/>
    <property type="match status" value="1"/>
</dbReference>